<organism evidence="1 2">
    <name type="scientific">Trifolium medium</name>
    <dbReference type="NCBI Taxonomy" id="97028"/>
    <lineage>
        <taxon>Eukaryota</taxon>
        <taxon>Viridiplantae</taxon>
        <taxon>Streptophyta</taxon>
        <taxon>Embryophyta</taxon>
        <taxon>Tracheophyta</taxon>
        <taxon>Spermatophyta</taxon>
        <taxon>Magnoliopsida</taxon>
        <taxon>eudicotyledons</taxon>
        <taxon>Gunneridae</taxon>
        <taxon>Pentapetalae</taxon>
        <taxon>rosids</taxon>
        <taxon>fabids</taxon>
        <taxon>Fabales</taxon>
        <taxon>Fabaceae</taxon>
        <taxon>Papilionoideae</taxon>
        <taxon>50 kb inversion clade</taxon>
        <taxon>NPAAA clade</taxon>
        <taxon>Hologalegina</taxon>
        <taxon>IRL clade</taxon>
        <taxon>Trifolieae</taxon>
        <taxon>Trifolium</taxon>
    </lineage>
</organism>
<feature type="non-terminal residue" evidence="1">
    <location>
        <position position="1"/>
    </location>
</feature>
<keyword evidence="2" id="KW-1185">Reference proteome</keyword>
<sequence length="37" mass="3505">SATPVPPSIISRGAGWVGVGALLSGMFGCVTGTTASV</sequence>
<name>A0A392SZ69_9FABA</name>
<dbReference type="EMBL" id="LXQA010474998">
    <property type="protein sequence ID" value="MCI54151.1"/>
    <property type="molecule type" value="Genomic_DNA"/>
</dbReference>
<dbReference type="Proteomes" id="UP000265520">
    <property type="component" value="Unassembled WGS sequence"/>
</dbReference>
<evidence type="ECO:0000313" key="2">
    <source>
        <dbReference type="Proteomes" id="UP000265520"/>
    </source>
</evidence>
<reference evidence="1 2" key="1">
    <citation type="journal article" date="2018" name="Front. Plant Sci.">
        <title>Red Clover (Trifolium pratense) and Zigzag Clover (T. medium) - A Picture of Genomic Similarities and Differences.</title>
        <authorList>
            <person name="Dluhosova J."/>
            <person name="Istvanek J."/>
            <person name="Nedelnik J."/>
            <person name="Repkova J."/>
        </authorList>
    </citation>
    <scope>NUCLEOTIDE SEQUENCE [LARGE SCALE GENOMIC DNA]</scope>
    <source>
        <strain evidence="2">cv. 10/8</strain>
        <tissue evidence="1">Leaf</tissue>
    </source>
</reference>
<proteinExistence type="predicted"/>
<evidence type="ECO:0000313" key="1">
    <source>
        <dbReference type="EMBL" id="MCI54151.1"/>
    </source>
</evidence>
<accession>A0A392SZ69</accession>
<protein>
    <submittedName>
        <fullName evidence="1">Nucleobase-ascorbate transporter 10-like</fullName>
    </submittedName>
</protein>
<comment type="caution">
    <text evidence="1">The sequence shown here is derived from an EMBL/GenBank/DDBJ whole genome shotgun (WGS) entry which is preliminary data.</text>
</comment>
<dbReference type="AlphaFoldDB" id="A0A392SZ69"/>